<evidence type="ECO:0000256" key="8">
    <source>
        <dbReference type="SAM" id="MobiDB-lite"/>
    </source>
</evidence>
<accession>A0ABM1E6S7</accession>
<comment type="subcellular location">
    <subcellularLocation>
        <location evidence="1">Mitochondrion</location>
    </subcellularLocation>
</comment>
<evidence type="ECO:0000256" key="4">
    <source>
        <dbReference type="ARBA" id="ARBA00023128"/>
    </source>
</evidence>
<keyword evidence="5" id="KW-0687">Ribonucleoprotein</keyword>
<dbReference type="InterPro" id="IPR036249">
    <property type="entry name" value="Thioredoxin-like_sf"/>
</dbReference>
<evidence type="ECO:0000256" key="5">
    <source>
        <dbReference type="ARBA" id="ARBA00023274"/>
    </source>
</evidence>
<evidence type="ECO:0000256" key="3">
    <source>
        <dbReference type="ARBA" id="ARBA00022980"/>
    </source>
</evidence>
<dbReference type="Proteomes" id="UP000695022">
    <property type="component" value="Unplaced"/>
</dbReference>
<dbReference type="InterPro" id="IPR007741">
    <property type="entry name" value="Ribosomal_mL43/mS25/NADH_DH"/>
</dbReference>
<reference evidence="11" key="1">
    <citation type="submission" date="2025-08" db="UniProtKB">
        <authorList>
            <consortium name="RefSeq"/>
        </authorList>
    </citation>
    <scope>IDENTIFICATION</scope>
</reference>
<protein>
    <recommendedName>
        <fullName evidence="6">Small ribosomal subunit protein mS25</fullName>
    </recommendedName>
    <alternativeName>
        <fullName evidence="7">28S ribosomal protein S25, mitochondrial</fullName>
    </alternativeName>
</protein>
<evidence type="ECO:0000259" key="9">
    <source>
        <dbReference type="SMART" id="SM00916"/>
    </source>
</evidence>
<dbReference type="PANTHER" id="PTHR13274">
    <property type="entry name" value="MITOCHONDRIAL RIBOSOMAL PROTEIN S25"/>
    <property type="match status" value="1"/>
</dbReference>
<evidence type="ECO:0000256" key="2">
    <source>
        <dbReference type="ARBA" id="ARBA00008046"/>
    </source>
</evidence>
<keyword evidence="3 11" id="KW-0689">Ribosomal protein</keyword>
<organism evidence="10 11">
    <name type="scientific">Priapulus caudatus</name>
    <name type="common">Priapulid worm</name>
    <dbReference type="NCBI Taxonomy" id="37621"/>
    <lineage>
        <taxon>Eukaryota</taxon>
        <taxon>Metazoa</taxon>
        <taxon>Ecdysozoa</taxon>
        <taxon>Scalidophora</taxon>
        <taxon>Priapulida</taxon>
        <taxon>Priapulimorpha</taxon>
        <taxon>Priapulimorphida</taxon>
        <taxon>Priapulidae</taxon>
        <taxon>Priapulus</taxon>
    </lineage>
</organism>
<feature type="domain" description="Ribosomal protein/NADH dehydrogenase" evidence="9">
    <location>
        <begin position="37"/>
        <end position="110"/>
    </location>
</feature>
<dbReference type="Pfam" id="PF05047">
    <property type="entry name" value="L51_S25_CI-B8"/>
    <property type="match status" value="1"/>
</dbReference>
<dbReference type="GeneID" id="106809348"/>
<comment type="similarity">
    <text evidence="2">Belongs to the mitochondrion-specific ribosomal protein mS25 family.</text>
</comment>
<keyword evidence="10" id="KW-1185">Reference proteome</keyword>
<dbReference type="Gene3D" id="3.40.30.10">
    <property type="entry name" value="Glutaredoxin"/>
    <property type="match status" value="1"/>
</dbReference>
<evidence type="ECO:0000256" key="1">
    <source>
        <dbReference type="ARBA" id="ARBA00004173"/>
    </source>
</evidence>
<keyword evidence="4" id="KW-0496">Mitochondrion</keyword>
<gene>
    <name evidence="11" type="primary">LOC106809348</name>
</gene>
<sequence length="179" mass="20466">MPFMKGPAPIRRTLKYLNAGRIHFREQVKVVTVNYLTHGAPGKGARDFVFWHLPQMQYKNPDVQILTLQNMTPTPFIRAWLESGEDVILDVDCKSKDEIFNQVLRILGKTEEKLAEEARQAEKRDNPANFGFGCPKHCMCEVPGQVPCPSIVKLPNEMRAKHRGRKHKDDPAGGYARLW</sequence>
<dbReference type="RefSeq" id="XP_014667898.1">
    <property type="nucleotide sequence ID" value="XM_014812412.1"/>
</dbReference>
<proteinExistence type="inferred from homology"/>
<evidence type="ECO:0000313" key="10">
    <source>
        <dbReference type="Proteomes" id="UP000695022"/>
    </source>
</evidence>
<name>A0ABM1E6S7_PRICU</name>
<feature type="region of interest" description="Disordered" evidence="8">
    <location>
        <begin position="160"/>
        <end position="179"/>
    </location>
</feature>
<evidence type="ECO:0000313" key="11">
    <source>
        <dbReference type="RefSeq" id="XP_014667898.1"/>
    </source>
</evidence>
<evidence type="ECO:0000256" key="7">
    <source>
        <dbReference type="ARBA" id="ARBA00035369"/>
    </source>
</evidence>
<dbReference type="InterPro" id="IPR040049">
    <property type="entry name" value="Ribosomal_mS25/mL61"/>
</dbReference>
<dbReference type="SUPFAM" id="SSF52833">
    <property type="entry name" value="Thioredoxin-like"/>
    <property type="match status" value="1"/>
</dbReference>
<dbReference type="SMART" id="SM00916">
    <property type="entry name" value="L51_S25_CI-B8"/>
    <property type="match status" value="1"/>
</dbReference>
<dbReference type="PANTHER" id="PTHR13274:SF2">
    <property type="entry name" value="SMALL RIBOSOMAL SUBUNIT PROTEIN MS25"/>
    <property type="match status" value="1"/>
</dbReference>
<dbReference type="GO" id="GO:0005840">
    <property type="term" value="C:ribosome"/>
    <property type="evidence" value="ECO:0007669"/>
    <property type="project" value="UniProtKB-KW"/>
</dbReference>
<evidence type="ECO:0000256" key="6">
    <source>
        <dbReference type="ARBA" id="ARBA00035139"/>
    </source>
</evidence>